<evidence type="ECO:0000256" key="8">
    <source>
        <dbReference type="RuleBase" id="RU364100"/>
    </source>
</evidence>
<dbReference type="SUPFAM" id="SSF143081">
    <property type="entry name" value="BB1717-like"/>
    <property type="match status" value="1"/>
</dbReference>
<comment type="caution">
    <text evidence="9">The sequence shown here is derived from an EMBL/GenBank/DDBJ whole genome shotgun (WGS) entry which is preliminary data.</text>
</comment>
<dbReference type="InterPro" id="IPR003738">
    <property type="entry name" value="SRAP"/>
</dbReference>
<dbReference type="EC" id="3.4.-.-" evidence="8"/>
<keyword evidence="11" id="KW-1185">Reference proteome</keyword>
<sequence length="223" mass="25767">MCGRYTLTADATQIAERFQARFPQADAWQPRYNAAPSQHLPVVRWQEERLIDLLRWGLIPSWADDPRIGNRLINARAETIFSKPSFRAAARRRRCLVPADGFYEWKKTPEGKQPYRIALKDGGLFAFAGLWERWHDPQTGEPLDTFTILTTQPNDLVATLHNRMPLILHPEHEAAWLDPATPEDELRLILTTIYPADRMTAYPVSRRVNNPRYDDPTLIQPLT</sequence>
<dbReference type="AlphaFoldDB" id="A0A0M8K5W1"/>
<dbReference type="Proteomes" id="UP000037784">
    <property type="component" value="Unassembled WGS sequence"/>
</dbReference>
<dbReference type="FunCoup" id="A0A0M8K5W1">
    <property type="interactions" value="315"/>
</dbReference>
<evidence type="ECO:0000256" key="2">
    <source>
        <dbReference type="ARBA" id="ARBA00022670"/>
    </source>
</evidence>
<reference evidence="11" key="3">
    <citation type="submission" date="2015-08" db="EMBL/GenBank/DDBJ databases">
        <title>Draft Genome Sequence of a Heterotrophic Facultative Anaerobic Bacterium Ardenticatena maritima Strain 110S.</title>
        <authorList>
            <person name="Kawaichi S."/>
            <person name="Yoshida T."/>
            <person name="Sako Y."/>
            <person name="Nakamura R."/>
        </authorList>
    </citation>
    <scope>NUCLEOTIDE SEQUENCE [LARGE SCALE GENOMIC DNA]</scope>
    <source>
        <strain evidence="11">110S</strain>
    </source>
</reference>
<dbReference type="PANTHER" id="PTHR13604">
    <property type="entry name" value="DC12-RELATED"/>
    <property type="match status" value="1"/>
</dbReference>
<name>A0A0M8K5W1_9CHLR</name>
<evidence type="ECO:0000256" key="1">
    <source>
        <dbReference type="ARBA" id="ARBA00008136"/>
    </source>
</evidence>
<dbReference type="GO" id="GO:0008233">
    <property type="term" value="F:peptidase activity"/>
    <property type="evidence" value="ECO:0007669"/>
    <property type="project" value="UniProtKB-KW"/>
</dbReference>
<protein>
    <recommendedName>
        <fullName evidence="8">Abasic site processing protein</fullName>
        <ecNumber evidence="8">3.4.-.-</ecNumber>
    </recommendedName>
</protein>
<dbReference type="GO" id="GO:0003697">
    <property type="term" value="F:single-stranded DNA binding"/>
    <property type="evidence" value="ECO:0007669"/>
    <property type="project" value="InterPro"/>
</dbReference>
<dbReference type="GO" id="GO:0006508">
    <property type="term" value="P:proteolysis"/>
    <property type="evidence" value="ECO:0007669"/>
    <property type="project" value="UniProtKB-KW"/>
</dbReference>
<evidence type="ECO:0000313" key="12">
    <source>
        <dbReference type="Proteomes" id="UP000050502"/>
    </source>
</evidence>
<dbReference type="PANTHER" id="PTHR13604:SF0">
    <property type="entry name" value="ABASIC SITE PROCESSING PROTEIN HMCES"/>
    <property type="match status" value="1"/>
</dbReference>
<evidence type="ECO:0000313" key="10">
    <source>
        <dbReference type="EMBL" id="KPL89494.1"/>
    </source>
</evidence>
<gene>
    <name evidence="9" type="ORF">ARMA_0826</name>
    <name evidence="10" type="ORF">SE16_03425</name>
</gene>
<accession>A0A0M8K5W1</accession>
<keyword evidence="5" id="KW-0190">Covalent protein-DNA linkage</keyword>
<keyword evidence="7" id="KW-0456">Lyase</keyword>
<proteinExistence type="inferred from homology"/>
<dbReference type="InterPro" id="IPR036590">
    <property type="entry name" value="SRAP-like"/>
</dbReference>
<dbReference type="GO" id="GO:0106300">
    <property type="term" value="P:protein-DNA covalent cross-linking repair"/>
    <property type="evidence" value="ECO:0007669"/>
    <property type="project" value="InterPro"/>
</dbReference>
<evidence type="ECO:0000256" key="4">
    <source>
        <dbReference type="ARBA" id="ARBA00022801"/>
    </source>
</evidence>
<evidence type="ECO:0000313" key="9">
    <source>
        <dbReference type="EMBL" id="GAP62403.1"/>
    </source>
</evidence>
<keyword evidence="2 8" id="KW-0645">Protease</keyword>
<reference evidence="10 12" key="2">
    <citation type="submission" date="2015-07" db="EMBL/GenBank/DDBJ databases">
        <title>Whole genome sequence of Ardenticatena maritima DSM 23922.</title>
        <authorList>
            <person name="Hemp J."/>
            <person name="Ward L.M."/>
            <person name="Pace L.A."/>
            <person name="Fischer W.W."/>
        </authorList>
    </citation>
    <scope>NUCLEOTIDE SEQUENCE [LARGE SCALE GENOMIC DNA]</scope>
    <source>
        <strain evidence="10 12">110S</strain>
    </source>
</reference>
<dbReference type="STRING" id="872965.SE16_03425"/>
<keyword evidence="4 8" id="KW-0378">Hydrolase</keyword>
<evidence type="ECO:0000256" key="6">
    <source>
        <dbReference type="ARBA" id="ARBA00023125"/>
    </source>
</evidence>
<dbReference type="Gene3D" id="3.90.1680.10">
    <property type="entry name" value="SOS response associated peptidase-like"/>
    <property type="match status" value="1"/>
</dbReference>
<evidence type="ECO:0000256" key="3">
    <source>
        <dbReference type="ARBA" id="ARBA00022763"/>
    </source>
</evidence>
<dbReference type="PATRIC" id="fig|872965.6.peg.645"/>
<keyword evidence="3" id="KW-0227">DNA damage</keyword>
<evidence type="ECO:0000256" key="7">
    <source>
        <dbReference type="ARBA" id="ARBA00023239"/>
    </source>
</evidence>
<keyword evidence="6" id="KW-0238">DNA-binding</keyword>
<reference evidence="9 11" key="1">
    <citation type="journal article" date="2015" name="Genome Announc.">
        <title>Draft Genome Sequence of a Heterotrophic Facultative Anaerobic Thermophilic Bacterium, Ardenticatena maritima Strain 110ST.</title>
        <authorList>
            <person name="Kawaichi S."/>
            <person name="Yoshida T."/>
            <person name="Sako Y."/>
            <person name="Nakamura R."/>
        </authorList>
    </citation>
    <scope>NUCLEOTIDE SEQUENCE [LARGE SCALE GENOMIC DNA]</scope>
    <source>
        <strain evidence="9 11">110S</strain>
    </source>
</reference>
<evidence type="ECO:0000256" key="5">
    <source>
        <dbReference type="ARBA" id="ARBA00023124"/>
    </source>
</evidence>
<organism evidence="9 11">
    <name type="scientific">Ardenticatena maritima</name>
    <dbReference type="NCBI Taxonomy" id="872965"/>
    <lineage>
        <taxon>Bacteria</taxon>
        <taxon>Bacillati</taxon>
        <taxon>Chloroflexota</taxon>
        <taxon>Ardenticatenia</taxon>
        <taxon>Ardenticatenales</taxon>
        <taxon>Ardenticatenaceae</taxon>
        <taxon>Ardenticatena</taxon>
    </lineage>
</organism>
<dbReference type="Proteomes" id="UP000050502">
    <property type="component" value="Unassembled WGS sequence"/>
</dbReference>
<dbReference type="Pfam" id="PF02586">
    <property type="entry name" value="SRAP"/>
    <property type="match status" value="1"/>
</dbReference>
<dbReference type="EMBL" id="BBZA01000055">
    <property type="protein sequence ID" value="GAP62403.1"/>
    <property type="molecule type" value="Genomic_DNA"/>
</dbReference>
<dbReference type="EMBL" id="LGKN01000003">
    <property type="protein sequence ID" value="KPL89494.1"/>
    <property type="molecule type" value="Genomic_DNA"/>
</dbReference>
<dbReference type="GO" id="GO:0016829">
    <property type="term" value="F:lyase activity"/>
    <property type="evidence" value="ECO:0007669"/>
    <property type="project" value="UniProtKB-KW"/>
</dbReference>
<dbReference type="OrthoDB" id="9782620at2"/>
<dbReference type="InParanoid" id="A0A0M8K5W1"/>
<comment type="similarity">
    <text evidence="1 8">Belongs to the SOS response-associated peptidase family.</text>
</comment>
<evidence type="ECO:0000313" key="11">
    <source>
        <dbReference type="Proteomes" id="UP000037784"/>
    </source>
</evidence>
<dbReference type="RefSeq" id="WP_054492334.1">
    <property type="nucleotide sequence ID" value="NZ_BBZA01000055.1"/>
</dbReference>